<feature type="chain" id="PRO_5017784650" evidence="2">
    <location>
        <begin position="24"/>
        <end position="250"/>
    </location>
</feature>
<keyword evidence="4" id="KW-1185">Reference proteome</keyword>
<sequence>MKINFPVFKVLLLLNCVCQLCVAQTAPKSDTIIFRNDAKLEVLIKEIQEHAISYKKINDPEGTVFTINKSEIARIHFGNGDTKVFEEKEQAYFEFSNSKTTKAATPFQKGQKFYNLPIRNVQNWQSEQLRTNYQFYLKKADNYKKMGTVGAIGGAALTGIGIGIMSGASNSINSYNGFNQFLGGYMLFLIGIGAGIPLTIIGFVKKKSYTKRALLVREELRKRDKSFGFNITPVLNPSTQMAGVSLKMTF</sequence>
<keyword evidence="1" id="KW-0812">Transmembrane</keyword>
<keyword evidence="1" id="KW-1133">Transmembrane helix</keyword>
<dbReference type="AlphaFoldDB" id="A0A3D8Y2T0"/>
<evidence type="ECO:0000313" key="4">
    <source>
        <dbReference type="Proteomes" id="UP000256373"/>
    </source>
</evidence>
<comment type="caution">
    <text evidence="3">The sequence shown here is derived from an EMBL/GenBank/DDBJ whole genome shotgun (WGS) entry which is preliminary data.</text>
</comment>
<organism evidence="3 4">
    <name type="scientific">Dyadobacter luteus</name>
    <dbReference type="NCBI Taxonomy" id="2259619"/>
    <lineage>
        <taxon>Bacteria</taxon>
        <taxon>Pseudomonadati</taxon>
        <taxon>Bacteroidota</taxon>
        <taxon>Cytophagia</taxon>
        <taxon>Cytophagales</taxon>
        <taxon>Spirosomataceae</taxon>
        <taxon>Dyadobacter</taxon>
    </lineage>
</organism>
<evidence type="ECO:0000256" key="1">
    <source>
        <dbReference type="SAM" id="Phobius"/>
    </source>
</evidence>
<name>A0A3D8Y2T0_9BACT</name>
<feature type="transmembrane region" description="Helical" evidence="1">
    <location>
        <begin position="182"/>
        <end position="204"/>
    </location>
</feature>
<dbReference type="EMBL" id="QNUL01000042">
    <property type="protein sequence ID" value="REA56015.1"/>
    <property type="molecule type" value="Genomic_DNA"/>
</dbReference>
<protein>
    <submittedName>
        <fullName evidence="3">Uncharacterized protein</fullName>
    </submittedName>
</protein>
<dbReference type="RefSeq" id="WP_115834167.1">
    <property type="nucleotide sequence ID" value="NZ_QNUL01000042.1"/>
</dbReference>
<keyword evidence="2" id="KW-0732">Signal</keyword>
<feature type="signal peptide" evidence="2">
    <location>
        <begin position="1"/>
        <end position="23"/>
    </location>
</feature>
<dbReference type="Proteomes" id="UP000256373">
    <property type="component" value="Unassembled WGS sequence"/>
</dbReference>
<reference evidence="3 4" key="1">
    <citation type="submission" date="2018-07" db="EMBL/GenBank/DDBJ databases">
        <title>Dyadobacter roseus sp. nov., isolated from rose rhizosphere soil.</title>
        <authorList>
            <person name="Chen L."/>
        </authorList>
    </citation>
    <scope>NUCLEOTIDE SEQUENCE [LARGE SCALE GENOMIC DNA]</scope>
    <source>
        <strain evidence="3 4">RS19</strain>
    </source>
</reference>
<gene>
    <name evidence="3" type="ORF">DSL64_27425</name>
</gene>
<dbReference type="OrthoDB" id="946953at2"/>
<keyword evidence="1" id="KW-0472">Membrane</keyword>
<accession>A0A3D8Y2T0</accession>
<evidence type="ECO:0000256" key="2">
    <source>
        <dbReference type="SAM" id="SignalP"/>
    </source>
</evidence>
<evidence type="ECO:0000313" key="3">
    <source>
        <dbReference type="EMBL" id="REA56015.1"/>
    </source>
</evidence>
<proteinExistence type="predicted"/>